<sequence length="831" mass="89446">MPTLLRQLGIYSDKWTNLVARIEVPGPGPISLTFFLPRLQEGVAKTVVCSLGDRSYSVVVNRGELNLLEMDSTNEGPYIVTLTADEPEPWTPHDQRVLGVLVASIKHGGEEAVFDFENMLPIENQSYAGFSSKATTQSTEEHGALNPDFIEIARIPAPPRKTDVRVENGFGIIEAPSDLLVMDARNHDPSTAIVDRTFLLCDGSRVLSAKEPKSLTSRLDRLRTFVKMSGHDPAVKLRLEAAAREKMELGNYGVPDPADLSDSGDCALTSAIRDIWYGSQTSLTVSFSELDLLFGGRAARIRAFQFSPGPTSTFHCLTDVEIGRSGLDFVELELVCHWKPVLLELRDPADFTVGLAAILFPSLARGGLHHSEFVTGFVGAFGLQPMLSYMEDLARAAARQRSSVEFAVRLDGATGGEAIFQPSLRDWIQGFGHSVTAVLSGDAEDADILASTGLPPSRESGRTLMLPADAIPTLSAVCGVAFDEADEGAGVRVPSPFLLAEVGTGRPRWSIALPADPLLVHWQDHIGQWDYPVASGMGKPSTPVAVRMPVEAGADRPLSHLCSSPLPPVVTKAQAERTFCVLEVDEISQTRRCLVALNTQDRADALRVLLSVPPRLAAHQPAFQALLQETGVLDGEVRVMIPGSPPIDWLLSASEGFSSILLLRDGVILHDPQTLAVLQHFLSEAGTASVAPMILQEETVHKSIRISHAESGYFPSRVHFSAGPRLVVATSPGVLEALPVSVFPVIANTQSAVLIGREAVSGSHLHLLEPAAFGLEATARGYRNVCVAALRATSVRRLPAQEVMDPAGTRLIDPSAWGGLLSGVARIEEIR</sequence>
<evidence type="ECO:0000313" key="1">
    <source>
        <dbReference type="EMBL" id="NKX45344.1"/>
    </source>
</evidence>
<evidence type="ECO:0000313" key="2">
    <source>
        <dbReference type="Proteomes" id="UP000526408"/>
    </source>
</evidence>
<organism evidence="1 2">
    <name type="scientific">Roseicyclus persicicus</name>
    <dbReference type="NCBI Taxonomy" id="2650661"/>
    <lineage>
        <taxon>Bacteria</taxon>
        <taxon>Pseudomonadati</taxon>
        <taxon>Pseudomonadota</taxon>
        <taxon>Alphaproteobacteria</taxon>
        <taxon>Rhodobacterales</taxon>
        <taxon>Roseobacteraceae</taxon>
        <taxon>Roseicyclus</taxon>
    </lineage>
</organism>
<gene>
    <name evidence="1" type="ORF">HCU73_12180</name>
</gene>
<accession>A0A7X6JZB3</accession>
<dbReference type="RefSeq" id="WP_210730632.1">
    <property type="nucleotide sequence ID" value="NZ_JAAZQQ010000004.1"/>
</dbReference>
<name>A0A7X6JZB3_9RHOB</name>
<dbReference type="EMBL" id="JAAZQQ010000004">
    <property type="protein sequence ID" value="NKX45344.1"/>
    <property type="molecule type" value="Genomic_DNA"/>
</dbReference>
<protein>
    <submittedName>
        <fullName evidence="1">Uncharacterized protein</fullName>
    </submittedName>
</protein>
<dbReference type="Proteomes" id="UP000526408">
    <property type="component" value="Unassembled WGS sequence"/>
</dbReference>
<keyword evidence="2" id="KW-1185">Reference proteome</keyword>
<proteinExistence type="predicted"/>
<comment type="caution">
    <text evidence="1">The sequence shown here is derived from an EMBL/GenBank/DDBJ whole genome shotgun (WGS) entry which is preliminary data.</text>
</comment>
<dbReference type="AlphaFoldDB" id="A0A7X6JZB3"/>
<reference evidence="1 2" key="1">
    <citation type="submission" date="2020-04" db="EMBL/GenBank/DDBJ databases">
        <authorList>
            <person name="Yoon J."/>
        </authorList>
    </citation>
    <scope>NUCLEOTIDE SEQUENCE [LARGE SCALE GENOMIC DNA]</scope>
    <source>
        <strain evidence="1 2">KMU-115</strain>
    </source>
</reference>